<proteinExistence type="predicted"/>
<organism evidence="2 3">
    <name type="scientific">Ammoniphilus resinae</name>
    <dbReference type="NCBI Taxonomy" id="861532"/>
    <lineage>
        <taxon>Bacteria</taxon>
        <taxon>Bacillati</taxon>
        <taxon>Bacillota</taxon>
        <taxon>Bacilli</taxon>
        <taxon>Bacillales</taxon>
        <taxon>Paenibacillaceae</taxon>
        <taxon>Aneurinibacillus group</taxon>
        <taxon>Ammoniphilus</taxon>
    </lineage>
</organism>
<comment type="caution">
    <text evidence="2">The sequence shown here is derived from an EMBL/GenBank/DDBJ whole genome shotgun (WGS) entry which is preliminary data.</text>
</comment>
<evidence type="ECO:0000256" key="1">
    <source>
        <dbReference type="SAM" id="MobiDB-lite"/>
    </source>
</evidence>
<sequence length="29" mass="3014">MANQINMPETAATHAKPSIGGDPLHGVKQ</sequence>
<name>A0ABS4GLJ3_9BACL</name>
<feature type="region of interest" description="Disordered" evidence="1">
    <location>
        <begin position="1"/>
        <end position="29"/>
    </location>
</feature>
<evidence type="ECO:0000313" key="3">
    <source>
        <dbReference type="Proteomes" id="UP001519343"/>
    </source>
</evidence>
<dbReference type="Proteomes" id="UP001519343">
    <property type="component" value="Unassembled WGS sequence"/>
</dbReference>
<dbReference type="EMBL" id="JAGGKT010000002">
    <property type="protein sequence ID" value="MBP1931145.1"/>
    <property type="molecule type" value="Genomic_DNA"/>
</dbReference>
<protein>
    <submittedName>
        <fullName evidence="2">Uncharacterized protein</fullName>
    </submittedName>
</protein>
<evidence type="ECO:0000313" key="2">
    <source>
        <dbReference type="EMBL" id="MBP1931145.1"/>
    </source>
</evidence>
<accession>A0ABS4GLJ3</accession>
<keyword evidence="3" id="KW-1185">Reference proteome</keyword>
<reference evidence="2 3" key="1">
    <citation type="submission" date="2021-03" db="EMBL/GenBank/DDBJ databases">
        <title>Genomic Encyclopedia of Type Strains, Phase IV (KMG-IV): sequencing the most valuable type-strain genomes for metagenomic binning, comparative biology and taxonomic classification.</title>
        <authorList>
            <person name="Goeker M."/>
        </authorList>
    </citation>
    <scope>NUCLEOTIDE SEQUENCE [LARGE SCALE GENOMIC DNA]</scope>
    <source>
        <strain evidence="2 3">DSM 24738</strain>
    </source>
</reference>
<gene>
    <name evidence="2" type="ORF">J2Z37_001142</name>
</gene>